<keyword evidence="7" id="KW-1185">Reference proteome</keyword>
<comment type="caution">
    <text evidence="6">The sequence shown here is derived from an EMBL/GenBank/DDBJ whole genome shotgun (WGS) entry which is preliminary data.</text>
</comment>
<organism evidence="6 7">
    <name type="scientific">Skeletonema marinoi</name>
    <dbReference type="NCBI Taxonomy" id="267567"/>
    <lineage>
        <taxon>Eukaryota</taxon>
        <taxon>Sar</taxon>
        <taxon>Stramenopiles</taxon>
        <taxon>Ochrophyta</taxon>
        <taxon>Bacillariophyta</taxon>
        <taxon>Coscinodiscophyceae</taxon>
        <taxon>Thalassiosirophycidae</taxon>
        <taxon>Thalassiosirales</taxon>
        <taxon>Skeletonemataceae</taxon>
        <taxon>Skeletonema</taxon>
        <taxon>Skeletonema marinoi-dohrnii complex</taxon>
    </lineage>
</organism>
<dbReference type="SMART" id="SM01114">
    <property type="entry name" value="CXC"/>
    <property type="match status" value="1"/>
</dbReference>
<feature type="non-terminal residue" evidence="6">
    <location>
        <position position="131"/>
    </location>
</feature>
<keyword evidence="3" id="KW-0539">Nucleus</keyword>
<dbReference type="InterPro" id="IPR028307">
    <property type="entry name" value="Lin-54_fam"/>
</dbReference>
<evidence type="ECO:0000259" key="5">
    <source>
        <dbReference type="PROSITE" id="PS51634"/>
    </source>
</evidence>
<reference evidence="6" key="1">
    <citation type="submission" date="2023-06" db="EMBL/GenBank/DDBJ databases">
        <title>Survivors Of The Sea: Transcriptome response of Skeletonema marinoi to long-term dormancy.</title>
        <authorList>
            <person name="Pinder M.I.M."/>
            <person name="Kourtchenko O."/>
            <person name="Robertson E.K."/>
            <person name="Larsson T."/>
            <person name="Maumus F."/>
            <person name="Osuna-Cruz C.M."/>
            <person name="Vancaester E."/>
            <person name="Stenow R."/>
            <person name="Vandepoele K."/>
            <person name="Ploug H."/>
            <person name="Bruchert V."/>
            <person name="Godhe A."/>
            <person name="Topel M."/>
        </authorList>
    </citation>
    <scope>NUCLEOTIDE SEQUENCE</scope>
    <source>
        <strain evidence="6">R05AC</strain>
    </source>
</reference>
<dbReference type="InterPro" id="IPR005172">
    <property type="entry name" value="CRC"/>
</dbReference>
<feature type="non-terminal residue" evidence="6">
    <location>
        <position position="1"/>
    </location>
</feature>
<dbReference type="EMBL" id="JATAAI010000012">
    <property type="protein sequence ID" value="KAK1741884.1"/>
    <property type="molecule type" value="Genomic_DNA"/>
</dbReference>
<evidence type="ECO:0000256" key="3">
    <source>
        <dbReference type="ARBA" id="ARBA00023242"/>
    </source>
</evidence>
<sequence>DGIRTKTIEEVLSRRPLAFDKREGDSNDVGCICKKTKCLKKYCICFSAGINCDKDKCRCTDCGNGGDDSENEEDTTNNNNIDPTQAINQNQNEMIQPFADLIELKCVDSEPPLMIEDPPLPLLDVVTLIEE</sequence>
<proteinExistence type="inferred from homology"/>
<gene>
    <name evidence="6" type="ORF">QTG54_007457</name>
</gene>
<dbReference type="GO" id="GO:0005634">
    <property type="term" value="C:nucleus"/>
    <property type="evidence" value="ECO:0007669"/>
    <property type="project" value="UniProtKB-SubCell"/>
</dbReference>
<dbReference type="GO" id="GO:0006355">
    <property type="term" value="P:regulation of DNA-templated transcription"/>
    <property type="evidence" value="ECO:0007669"/>
    <property type="project" value="TreeGrafter"/>
</dbReference>
<dbReference type="PANTHER" id="PTHR12446">
    <property type="entry name" value="TESMIN/TSO1-RELATED"/>
    <property type="match status" value="1"/>
</dbReference>
<dbReference type="InterPro" id="IPR033467">
    <property type="entry name" value="Tesmin/TSO1-like_CXC"/>
</dbReference>
<dbReference type="PANTHER" id="PTHR12446:SF34">
    <property type="entry name" value="PROTEIN LIN-54 HOMOLOG"/>
    <property type="match status" value="1"/>
</dbReference>
<feature type="domain" description="CRC" evidence="5">
    <location>
        <begin position="1"/>
        <end position="67"/>
    </location>
</feature>
<dbReference type="AlphaFoldDB" id="A0AAD9DDC8"/>
<feature type="region of interest" description="Disordered" evidence="4">
    <location>
        <begin position="64"/>
        <end position="90"/>
    </location>
</feature>
<evidence type="ECO:0000313" key="6">
    <source>
        <dbReference type="EMBL" id="KAK1741884.1"/>
    </source>
</evidence>
<comment type="subcellular location">
    <subcellularLocation>
        <location evidence="1">Nucleus</location>
    </subcellularLocation>
</comment>
<evidence type="ECO:0000256" key="4">
    <source>
        <dbReference type="SAM" id="MobiDB-lite"/>
    </source>
</evidence>
<feature type="compositionally biased region" description="Polar residues" evidence="4">
    <location>
        <begin position="81"/>
        <end position="90"/>
    </location>
</feature>
<name>A0AAD9DDC8_9STRA</name>
<protein>
    <recommendedName>
        <fullName evidence="5">CRC domain-containing protein</fullName>
    </recommendedName>
</protein>
<comment type="similarity">
    <text evidence="2">Belongs to the lin-54 family.</text>
</comment>
<dbReference type="Proteomes" id="UP001224775">
    <property type="component" value="Unassembled WGS sequence"/>
</dbReference>
<evidence type="ECO:0000256" key="2">
    <source>
        <dbReference type="ARBA" id="ARBA00007267"/>
    </source>
</evidence>
<accession>A0AAD9DDC8</accession>
<dbReference type="PROSITE" id="PS51634">
    <property type="entry name" value="CRC"/>
    <property type="match status" value="1"/>
</dbReference>
<evidence type="ECO:0000256" key="1">
    <source>
        <dbReference type="ARBA" id="ARBA00004123"/>
    </source>
</evidence>
<dbReference type="Pfam" id="PF03638">
    <property type="entry name" value="TCR"/>
    <property type="match status" value="1"/>
</dbReference>
<evidence type="ECO:0000313" key="7">
    <source>
        <dbReference type="Proteomes" id="UP001224775"/>
    </source>
</evidence>